<evidence type="ECO:0000313" key="2">
    <source>
        <dbReference type="EMBL" id="KRT79398.1"/>
    </source>
</evidence>
<gene>
    <name evidence="2" type="ORF">AMK59_8206</name>
</gene>
<proteinExistence type="predicted"/>
<dbReference type="AlphaFoldDB" id="A0A0T6AWC0"/>
<organism evidence="2 3">
    <name type="scientific">Oryctes borbonicus</name>
    <dbReference type="NCBI Taxonomy" id="1629725"/>
    <lineage>
        <taxon>Eukaryota</taxon>
        <taxon>Metazoa</taxon>
        <taxon>Ecdysozoa</taxon>
        <taxon>Arthropoda</taxon>
        <taxon>Hexapoda</taxon>
        <taxon>Insecta</taxon>
        <taxon>Pterygota</taxon>
        <taxon>Neoptera</taxon>
        <taxon>Endopterygota</taxon>
        <taxon>Coleoptera</taxon>
        <taxon>Polyphaga</taxon>
        <taxon>Scarabaeiformia</taxon>
        <taxon>Scarabaeidae</taxon>
        <taxon>Dynastinae</taxon>
        <taxon>Oryctes</taxon>
    </lineage>
</organism>
<dbReference type="OrthoDB" id="8197587at2759"/>
<keyword evidence="3" id="KW-1185">Reference proteome</keyword>
<feature type="compositionally biased region" description="Low complexity" evidence="1">
    <location>
        <begin position="123"/>
        <end position="133"/>
    </location>
</feature>
<feature type="compositionally biased region" description="Low complexity" evidence="1">
    <location>
        <begin position="98"/>
        <end position="115"/>
    </location>
</feature>
<dbReference type="Proteomes" id="UP000051574">
    <property type="component" value="Unassembled WGS sequence"/>
</dbReference>
<sequence>RNASVDRILFFVFFFLRSGRRRTMKITVAIILVVASLVSAEPPRFRSFARQSAPPQPADAEGAPYAPRGWRPAGPPFALPQRSQPQQNYGVPNGDNNLAQGLYGPPQQQQQQPPAQYGPPPEATTEIPTTTENNAEDFTEVPLENIRSADNKKSDKLEEPRNPAFFIIPQPERLVYAVQSAPLVALPQAKYVAAANLQAIPLTAVQSALVSPYSSQYVQLYQ</sequence>
<evidence type="ECO:0000313" key="3">
    <source>
        <dbReference type="Proteomes" id="UP000051574"/>
    </source>
</evidence>
<reference evidence="2 3" key="1">
    <citation type="submission" date="2015-09" db="EMBL/GenBank/DDBJ databases">
        <title>Draft genome of the scarab beetle Oryctes borbonicus.</title>
        <authorList>
            <person name="Meyer J.M."/>
            <person name="Markov G.V."/>
            <person name="Baskaran P."/>
            <person name="Herrmann M."/>
            <person name="Sommer R.J."/>
            <person name="Roedelsperger C."/>
        </authorList>
    </citation>
    <scope>NUCLEOTIDE SEQUENCE [LARGE SCALE GENOMIC DNA]</scope>
    <source>
        <strain evidence="2">OB123</strain>
        <tissue evidence="2">Whole animal</tissue>
    </source>
</reference>
<accession>A0A0T6AWC0</accession>
<dbReference type="EMBL" id="LJIG01022658">
    <property type="protein sequence ID" value="KRT79398.1"/>
    <property type="molecule type" value="Genomic_DNA"/>
</dbReference>
<protein>
    <recommendedName>
        <fullName evidence="4">DUF4794 domain-containing protein</fullName>
    </recommendedName>
</protein>
<feature type="non-terminal residue" evidence="2">
    <location>
        <position position="1"/>
    </location>
</feature>
<name>A0A0T6AWC0_9SCAR</name>
<comment type="caution">
    <text evidence="2">The sequence shown here is derived from an EMBL/GenBank/DDBJ whole genome shotgun (WGS) entry which is preliminary data.</text>
</comment>
<feature type="region of interest" description="Disordered" evidence="1">
    <location>
        <begin position="48"/>
        <end position="138"/>
    </location>
</feature>
<evidence type="ECO:0008006" key="4">
    <source>
        <dbReference type="Google" id="ProtNLM"/>
    </source>
</evidence>
<feature type="compositionally biased region" description="Polar residues" evidence="1">
    <location>
        <begin position="81"/>
        <end position="97"/>
    </location>
</feature>
<evidence type="ECO:0000256" key="1">
    <source>
        <dbReference type="SAM" id="MobiDB-lite"/>
    </source>
</evidence>